<sequence length="246" mass="28605">MENFAITKRGWTFQESYIPPRLLIFGDQEPFLRCRTKDAMPIAITAIDYQRSRIEPRRNIDHALPPHIREQEHLPYNLRHIWMNVVVDYTRRQFSFEGDRPLAIRGIVDFLEKRGNGLPTWSWLSTPNEIAMSSLELLGDYRGDAVVEFSERDPFRLALECPVISFDDVEEEDQIEYWQDHEDEDKADGLAGAECYVLVLSKMSNDTVLGLATTQLRDLTHVRRGVIELRDAEKWLSKPKGKVIVM</sequence>
<reference evidence="2" key="1">
    <citation type="submission" date="2012-06" db="EMBL/GenBank/DDBJ databases">
        <title>The genome sequence of Coniosporium apollinis CBS 100218.</title>
        <authorList>
            <consortium name="The Broad Institute Genome Sequencing Platform"/>
            <person name="Cuomo C."/>
            <person name="Gorbushina A."/>
            <person name="Noack S."/>
            <person name="Walker B."/>
            <person name="Young S.K."/>
            <person name="Zeng Q."/>
            <person name="Gargeya S."/>
            <person name="Fitzgerald M."/>
            <person name="Haas B."/>
            <person name="Abouelleil A."/>
            <person name="Alvarado L."/>
            <person name="Arachchi H.M."/>
            <person name="Berlin A.M."/>
            <person name="Chapman S.B."/>
            <person name="Goldberg J."/>
            <person name="Griggs A."/>
            <person name="Gujja S."/>
            <person name="Hansen M."/>
            <person name="Howarth C."/>
            <person name="Imamovic A."/>
            <person name="Larimer J."/>
            <person name="McCowan C."/>
            <person name="Montmayeur A."/>
            <person name="Murphy C."/>
            <person name="Neiman D."/>
            <person name="Pearson M."/>
            <person name="Priest M."/>
            <person name="Roberts A."/>
            <person name="Saif S."/>
            <person name="Shea T."/>
            <person name="Sisk P."/>
            <person name="Sykes S."/>
            <person name="Wortman J."/>
            <person name="Nusbaum C."/>
            <person name="Birren B."/>
        </authorList>
    </citation>
    <scope>NUCLEOTIDE SEQUENCE [LARGE SCALE GENOMIC DNA]</scope>
    <source>
        <strain evidence="2">CBS 100218</strain>
    </source>
</reference>
<dbReference type="PANTHER" id="PTHR33112:SF8">
    <property type="entry name" value="HETEROKARYON INCOMPATIBILITY DOMAIN-CONTAINING PROTEIN"/>
    <property type="match status" value="1"/>
</dbReference>
<name>R7YVM0_CONA1</name>
<dbReference type="OrthoDB" id="3756169at2759"/>
<dbReference type="PANTHER" id="PTHR33112">
    <property type="entry name" value="DOMAIN PROTEIN, PUTATIVE-RELATED"/>
    <property type="match status" value="1"/>
</dbReference>
<dbReference type="HOGENOM" id="CLU_1128999_0_0_1"/>
<dbReference type="RefSeq" id="XP_007781264.1">
    <property type="nucleotide sequence ID" value="XM_007783074.1"/>
</dbReference>
<dbReference type="AlphaFoldDB" id="R7YVM0"/>
<evidence type="ECO:0008006" key="3">
    <source>
        <dbReference type="Google" id="ProtNLM"/>
    </source>
</evidence>
<gene>
    <name evidence="1" type="ORF">W97_05189</name>
</gene>
<dbReference type="EMBL" id="JH767577">
    <property type="protein sequence ID" value="EON65947.1"/>
    <property type="molecule type" value="Genomic_DNA"/>
</dbReference>
<keyword evidence="2" id="KW-1185">Reference proteome</keyword>
<organism evidence="1 2">
    <name type="scientific">Coniosporium apollinis (strain CBS 100218)</name>
    <name type="common">Rock-inhabiting black yeast</name>
    <dbReference type="NCBI Taxonomy" id="1168221"/>
    <lineage>
        <taxon>Eukaryota</taxon>
        <taxon>Fungi</taxon>
        <taxon>Dikarya</taxon>
        <taxon>Ascomycota</taxon>
        <taxon>Pezizomycotina</taxon>
        <taxon>Dothideomycetes</taxon>
        <taxon>Dothideomycetes incertae sedis</taxon>
        <taxon>Coniosporium</taxon>
    </lineage>
</organism>
<evidence type="ECO:0000313" key="1">
    <source>
        <dbReference type="EMBL" id="EON65947.1"/>
    </source>
</evidence>
<protein>
    <recommendedName>
        <fullName evidence="3">Heterokaryon incompatibility domain-containing protein</fullName>
    </recommendedName>
</protein>
<dbReference type="STRING" id="1168221.R7YVM0"/>
<evidence type="ECO:0000313" key="2">
    <source>
        <dbReference type="Proteomes" id="UP000016924"/>
    </source>
</evidence>
<dbReference type="GeneID" id="19902500"/>
<dbReference type="Proteomes" id="UP000016924">
    <property type="component" value="Unassembled WGS sequence"/>
</dbReference>
<proteinExistence type="predicted"/>
<accession>R7YVM0</accession>